<evidence type="ECO:0000256" key="6">
    <source>
        <dbReference type="RuleBase" id="RU364120"/>
    </source>
</evidence>
<evidence type="ECO:0000256" key="2">
    <source>
        <dbReference type="ARBA" id="ARBA00022692"/>
    </source>
</evidence>
<keyword evidence="5 6" id="KW-0472">Membrane</keyword>
<dbReference type="Pfam" id="PF06624">
    <property type="entry name" value="RAMP4"/>
    <property type="match status" value="1"/>
</dbReference>
<comment type="subcellular location">
    <subcellularLocation>
        <location evidence="6">Membrane</location>
        <topology evidence="6">Single-pass membrane protein</topology>
    </subcellularLocation>
    <subcellularLocation>
        <location evidence="6">Endoplasmic reticulum membrane</location>
        <topology evidence="6">Single-pass membrane protein</topology>
    </subcellularLocation>
</comment>
<comment type="caution">
    <text evidence="7">The sequence shown here is derived from an EMBL/GenBank/DDBJ whole genome shotgun (WGS) entry which is preliminary data.</text>
</comment>
<keyword evidence="4 6" id="KW-1133">Transmembrane helix</keyword>
<proteinExistence type="inferred from homology"/>
<evidence type="ECO:0000256" key="4">
    <source>
        <dbReference type="ARBA" id="ARBA00022989"/>
    </source>
</evidence>
<name>A0ABR4MZG1_9FUNG</name>
<evidence type="ECO:0000256" key="5">
    <source>
        <dbReference type="ARBA" id="ARBA00023136"/>
    </source>
</evidence>
<dbReference type="InterPro" id="IPR010580">
    <property type="entry name" value="ER_stress-assoc"/>
</dbReference>
<evidence type="ECO:0000256" key="3">
    <source>
        <dbReference type="ARBA" id="ARBA00022824"/>
    </source>
</evidence>
<keyword evidence="3 6" id="KW-0256">Endoplasmic reticulum</keyword>
<accession>A0ABR4MZG1</accession>
<sequence>MPSAPQIRKRNEIYEKNIHKRGNVPTTLKKKQDDDEDARSPYAIYIVGFLIVLLVGGVVVEATMRLF</sequence>
<keyword evidence="2 6" id="KW-0812">Transmembrane</keyword>
<reference evidence="7 8" key="1">
    <citation type="submission" date="2023-09" db="EMBL/GenBank/DDBJ databases">
        <title>Pangenome analysis of Batrachochytrium dendrobatidis and related Chytrids.</title>
        <authorList>
            <person name="Yacoub M.N."/>
            <person name="Stajich J.E."/>
            <person name="James T.Y."/>
        </authorList>
    </citation>
    <scope>NUCLEOTIDE SEQUENCE [LARGE SCALE GENOMIC DNA]</scope>
    <source>
        <strain evidence="7 8">JEL0888</strain>
    </source>
</reference>
<gene>
    <name evidence="7" type="ORF">HK105_207856</name>
</gene>
<comment type="function">
    <text evidence="6">Interacts with target proteins during translocation into the lumen of the endoplasmic reticulum. Protects unfolded target proteins against degradation and facilitate correct glycosylation.</text>
</comment>
<feature type="transmembrane region" description="Helical" evidence="6">
    <location>
        <begin position="42"/>
        <end position="60"/>
    </location>
</feature>
<evidence type="ECO:0000313" key="7">
    <source>
        <dbReference type="EMBL" id="KAL2912640.1"/>
    </source>
</evidence>
<evidence type="ECO:0000313" key="8">
    <source>
        <dbReference type="Proteomes" id="UP001527925"/>
    </source>
</evidence>
<comment type="similarity">
    <text evidence="1 6">Belongs to the RAMP4 family.</text>
</comment>
<protein>
    <recommendedName>
        <fullName evidence="6">Stress-associated endoplasmic reticulum protein</fullName>
    </recommendedName>
</protein>
<evidence type="ECO:0000256" key="1">
    <source>
        <dbReference type="ARBA" id="ARBA00005500"/>
    </source>
</evidence>
<keyword evidence="8" id="KW-1185">Reference proteome</keyword>
<dbReference type="Proteomes" id="UP001527925">
    <property type="component" value="Unassembled WGS sequence"/>
</dbReference>
<dbReference type="EMBL" id="JADGIZ020000060">
    <property type="protein sequence ID" value="KAL2912640.1"/>
    <property type="molecule type" value="Genomic_DNA"/>
</dbReference>
<organism evidence="7 8">
    <name type="scientific">Polyrhizophydium stewartii</name>
    <dbReference type="NCBI Taxonomy" id="2732419"/>
    <lineage>
        <taxon>Eukaryota</taxon>
        <taxon>Fungi</taxon>
        <taxon>Fungi incertae sedis</taxon>
        <taxon>Chytridiomycota</taxon>
        <taxon>Chytridiomycota incertae sedis</taxon>
        <taxon>Chytridiomycetes</taxon>
        <taxon>Rhizophydiales</taxon>
        <taxon>Rhizophydiales incertae sedis</taxon>
        <taxon>Polyrhizophydium</taxon>
    </lineage>
</organism>